<dbReference type="EMBL" id="PGEX01000001">
    <property type="protein sequence ID" value="PJJ41924.1"/>
    <property type="molecule type" value="Genomic_DNA"/>
</dbReference>
<dbReference type="AlphaFoldDB" id="A0A2M9A896"/>
<dbReference type="OrthoDB" id="9801517at2"/>
<dbReference type="InterPro" id="IPR045023">
    <property type="entry name" value="FATA/B"/>
</dbReference>
<dbReference type="SUPFAM" id="SSF54637">
    <property type="entry name" value="Thioesterase/thiol ester dehydrase-isomerase"/>
    <property type="match status" value="2"/>
</dbReference>
<sequence>MEKGIDEHIFPIRFSDCDPKNRLRVSSFFDFMEETAILDAEAHGMGIWKMVQNGYTSVISRLKLRINYIPRWGEKLHVSTWTKSIYNHKVALRDYSIRDDNGNMIAEATSSWLMVNLQTGHSEDPEQTPFLPTLYPEKVAISENLMLLEPRANPRVVMTKTAAFSDIDMNRHVNNCRYADWVLDALYLDQSMKGKSIRSIQINYLAGIPVGEEIHLVRFDNSNHHAYVFGVNAKDPTRVHFQARIGIAD</sequence>
<dbReference type="InterPro" id="IPR002864">
    <property type="entry name" value="Acyl-ACP_thioesterase_NHD"/>
</dbReference>
<evidence type="ECO:0000256" key="3">
    <source>
        <dbReference type="ARBA" id="ARBA00022801"/>
    </source>
</evidence>
<comment type="similarity">
    <text evidence="1">Belongs to the acyl-ACP thioesterase family.</text>
</comment>
<keyword evidence="7" id="KW-0275">Fatty acid biosynthesis</keyword>
<dbReference type="InterPro" id="IPR029069">
    <property type="entry name" value="HotDog_dom_sf"/>
</dbReference>
<keyword evidence="11" id="KW-1185">Reference proteome</keyword>
<gene>
    <name evidence="10" type="ORF">BGX16_1932</name>
</gene>
<feature type="domain" description="Acyl-ACP thioesterase N-terminal hotdog" evidence="8">
    <location>
        <begin position="10"/>
        <end position="119"/>
    </location>
</feature>
<comment type="caution">
    <text evidence="10">The sequence shown here is derived from an EMBL/GenBank/DDBJ whole genome shotgun (WGS) entry which is preliminary data.</text>
</comment>
<reference evidence="10 11" key="1">
    <citation type="submission" date="2017-11" db="EMBL/GenBank/DDBJ databases">
        <title>Animal gut microbial communities from fecal samples from Wisconsin, USA.</title>
        <authorList>
            <person name="Neumann A."/>
        </authorList>
    </citation>
    <scope>NUCLEOTIDE SEQUENCE [LARGE SCALE GENOMIC DNA]</scope>
    <source>
        <strain evidence="10 11">UWS3</strain>
    </source>
</reference>
<evidence type="ECO:0000256" key="2">
    <source>
        <dbReference type="ARBA" id="ARBA00022516"/>
    </source>
</evidence>
<evidence type="ECO:0000256" key="5">
    <source>
        <dbReference type="ARBA" id="ARBA00022946"/>
    </source>
</evidence>
<name>A0A2M9A896_9BACT</name>
<dbReference type="PANTHER" id="PTHR31727:SF6">
    <property type="entry name" value="OLEOYL-ACYL CARRIER PROTEIN THIOESTERASE 1, CHLOROPLASTIC"/>
    <property type="match status" value="1"/>
</dbReference>
<dbReference type="InterPro" id="IPR049427">
    <property type="entry name" value="Acyl-ACP_TE_C"/>
</dbReference>
<dbReference type="PANTHER" id="PTHR31727">
    <property type="entry name" value="OLEOYL-ACYL CARRIER PROTEIN THIOESTERASE 1, CHLOROPLASTIC"/>
    <property type="match status" value="1"/>
</dbReference>
<keyword evidence="6" id="KW-0443">Lipid metabolism</keyword>
<keyword evidence="4" id="KW-0276">Fatty acid metabolism</keyword>
<evidence type="ECO:0000256" key="1">
    <source>
        <dbReference type="ARBA" id="ARBA00006500"/>
    </source>
</evidence>
<proteinExistence type="inferred from homology"/>
<organism evidence="10 11">
    <name type="scientific">Hallerella succinigenes</name>
    <dbReference type="NCBI Taxonomy" id="1896222"/>
    <lineage>
        <taxon>Bacteria</taxon>
        <taxon>Pseudomonadati</taxon>
        <taxon>Fibrobacterota</taxon>
        <taxon>Fibrobacteria</taxon>
        <taxon>Fibrobacterales</taxon>
        <taxon>Fibrobacteraceae</taxon>
        <taxon>Hallerella</taxon>
    </lineage>
</organism>
<evidence type="ECO:0000256" key="4">
    <source>
        <dbReference type="ARBA" id="ARBA00022832"/>
    </source>
</evidence>
<keyword evidence="3" id="KW-0378">Hydrolase</keyword>
<protein>
    <submittedName>
        <fullName evidence="10">Acyl-ACP thioesterase</fullName>
    </submittedName>
</protein>
<evidence type="ECO:0000313" key="10">
    <source>
        <dbReference type="EMBL" id="PJJ41924.1"/>
    </source>
</evidence>
<dbReference type="CDD" id="cd00586">
    <property type="entry name" value="4HBT"/>
    <property type="match status" value="1"/>
</dbReference>
<dbReference type="GO" id="GO:0000036">
    <property type="term" value="F:acyl carrier activity"/>
    <property type="evidence" value="ECO:0007669"/>
    <property type="project" value="TreeGrafter"/>
</dbReference>
<feature type="domain" description="Acyl-ACP thioesterase-like C-terminal" evidence="9">
    <location>
        <begin position="164"/>
        <end position="221"/>
    </location>
</feature>
<evidence type="ECO:0000256" key="6">
    <source>
        <dbReference type="ARBA" id="ARBA00023098"/>
    </source>
</evidence>
<dbReference type="GO" id="GO:0016297">
    <property type="term" value="F:fatty acyl-[ACP] hydrolase activity"/>
    <property type="evidence" value="ECO:0007669"/>
    <property type="project" value="InterPro"/>
</dbReference>
<evidence type="ECO:0000259" key="9">
    <source>
        <dbReference type="Pfam" id="PF20791"/>
    </source>
</evidence>
<dbReference type="RefSeq" id="WP_100425830.1">
    <property type="nucleotide sequence ID" value="NZ_PGEX01000001.1"/>
</dbReference>
<evidence type="ECO:0000313" key="11">
    <source>
        <dbReference type="Proteomes" id="UP000231134"/>
    </source>
</evidence>
<accession>A0A2M9A896</accession>
<keyword evidence="2" id="KW-0444">Lipid biosynthesis</keyword>
<dbReference type="Pfam" id="PF20791">
    <property type="entry name" value="Acyl-ACP_TE_C"/>
    <property type="match status" value="1"/>
</dbReference>
<evidence type="ECO:0000259" key="8">
    <source>
        <dbReference type="Pfam" id="PF01643"/>
    </source>
</evidence>
<dbReference type="Gene3D" id="3.10.129.10">
    <property type="entry name" value="Hotdog Thioesterase"/>
    <property type="match status" value="2"/>
</dbReference>
<dbReference type="Proteomes" id="UP000231134">
    <property type="component" value="Unassembled WGS sequence"/>
</dbReference>
<keyword evidence="5" id="KW-0809">Transit peptide</keyword>
<dbReference type="Pfam" id="PF01643">
    <property type="entry name" value="Acyl-ACP_TE"/>
    <property type="match status" value="1"/>
</dbReference>
<evidence type="ECO:0000256" key="7">
    <source>
        <dbReference type="ARBA" id="ARBA00023160"/>
    </source>
</evidence>